<evidence type="ECO:0000256" key="2">
    <source>
        <dbReference type="ARBA" id="ARBA00022723"/>
    </source>
</evidence>
<reference evidence="9" key="1">
    <citation type="journal article" date="2016" name="Insect Biochem. Mol. Biol.">
        <title>Multifaceted biological insights from a draft genome sequence of the tobacco hornworm moth, Manduca sexta.</title>
        <authorList>
            <person name="Kanost M.R."/>
            <person name="Arrese E.L."/>
            <person name="Cao X."/>
            <person name="Chen Y.R."/>
            <person name="Chellapilla S."/>
            <person name="Goldsmith M.R."/>
            <person name="Grosse-Wilde E."/>
            <person name="Heckel D.G."/>
            <person name="Herndon N."/>
            <person name="Jiang H."/>
            <person name="Papanicolaou A."/>
            <person name="Qu J."/>
            <person name="Soulages J.L."/>
            <person name="Vogel H."/>
            <person name="Walters J."/>
            <person name="Waterhouse R.M."/>
            <person name="Ahn S.J."/>
            <person name="Almeida F.C."/>
            <person name="An C."/>
            <person name="Aqrawi P."/>
            <person name="Bretschneider A."/>
            <person name="Bryant W.B."/>
            <person name="Bucks S."/>
            <person name="Chao H."/>
            <person name="Chevignon G."/>
            <person name="Christen J.M."/>
            <person name="Clarke D.F."/>
            <person name="Dittmer N.T."/>
            <person name="Ferguson L.C.F."/>
            <person name="Garavelou S."/>
            <person name="Gordon K.H.J."/>
            <person name="Gunaratna R.T."/>
            <person name="Han Y."/>
            <person name="Hauser F."/>
            <person name="He Y."/>
            <person name="Heidel-Fischer H."/>
            <person name="Hirsh A."/>
            <person name="Hu Y."/>
            <person name="Jiang H."/>
            <person name="Kalra D."/>
            <person name="Klinner C."/>
            <person name="Konig C."/>
            <person name="Kovar C."/>
            <person name="Kroll A.R."/>
            <person name="Kuwar S.S."/>
            <person name="Lee S.L."/>
            <person name="Lehman R."/>
            <person name="Li K."/>
            <person name="Li Z."/>
            <person name="Liang H."/>
            <person name="Lovelace S."/>
            <person name="Lu Z."/>
            <person name="Mansfield J.H."/>
            <person name="McCulloch K.J."/>
            <person name="Mathew T."/>
            <person name="Morton B."/>
            <person name="Muzny D.M."/>
            <person name="Neunemann D."/>
            <person name="Ongeri F."/>
            <person name="Pauchet Y."/>
            <person name="Pu L.L."/>
            <person name="Pyrousis I."/>
            <person name="Rao X.J."/>
            <person name="Redding A."/>
            <person name="Roesel C."/>
            <person name="Sanchez-Gracia A."/>
            <person name="Schaack S."/>
            <person name="Shukla A."/>
            <person name="Tetreau G."/>
            <person name="Wang Y."/>
            <person name="Xiong G.H."/>
            <person name="Traut W."/>
            <person name="Walsh T.K."/>
            <person name="Worley K.C."/>
            <person name="Wu D."/>
            <person name="Wu W."/>
            <person name="Wu Y.Q."/>
            <person name="Zhang X."/>
            <person name="Zou Z."/>
            <person name="Zucker H."/>
            <person name="Briscoe A.D."/>
            <person name="Burmester T."/>
            <person name="Clem R.J."/>
            <person name="Feyereisen R."/>
            <person name="Grimmelikhuijzen C.J.P."/>
            <person name="Hamodrakas S.J."/>
            <person name="Hansson B.S."/>
            <person name="Huguet E."/>
            <person name="Jermiin L.S."/>
            <person name="Lan Q."/>
            <person name="Lehman H.K."/>
            <person name="Lorenzen M."/>
            <person name="Merzendorfer H."/>
            <person name="Michalopoulos I."/>
            <person name="Morton D.B."/>
            <person name="Muthukrishnan S."/>
            <person name="Oakeshott J.G."/>
            <person name="Palmer W."/>
            <person name="Park Y."/>
            <person name="Passarelli A.L."/>
            <person name="Rozas J."/>
            <person name="Schwartz L.M."/>
            <person name="Smith W."/>
            <person name="Southgate A."/>
            <person name="Vilcinskas A."/>
            <person name="Vogt R."/>
            <person name="Wang P."/>
            <person name="Werren J."/>
            <person name="Yu X.Q."/>
            <person name="Zhou J.J."/>
            <person name="Brown S.J."/>
            <person name="Scherer S.E."/>
            <person name="Richards S."/>
            <person name="Blissard G.W."/>
        </authorList>
    </citation>
    <scope>NUCLEOTIDE SEQUENCE</scope>
</reference>
<keyword evidence="2" id="KW-0479">Metal-binding</keyword>
<dbReference type="Gene3D" id="3.30.160.60">
    <property type="entry name" value="Classic Zinc Finger"/>
    <property type="match status" value="3"/>
</dbReference>
<dbReference type="Pfam" id="PF00096">
    <property type="entry name" value="zf-C2H2"/>
    <property type="match status" value="1"/>
</dbReference>
<dbReference type="PANTHER" id="PTHR24376:SF235">
    <property type="entry name" value="C2H2-TYPE DOMAIN-CONTAINING PROTEIN"/>
    <property type="match status" value="1"/>
</dbReference>
<evidence type="ECO:0000256" key="1">
    <source>
        <dbReference type="ARBA" id="ARBA00004123"/>
    </source>
</evidence>
<comment type="subcellular location">
    <subcellularLocation>
        <location evidence="1">Nucleus</location>
    </subcellularLocation>
</comment>
<keyword evidence="10" id="KW-1185">Reference proteome</keyword>
<accession>A0A921ZE37</accession>
<dbReference type="AlphaFoldDB" id="A0A921ZE37"/>
<evidence type="ECO:0000256" key="6">
    <source>
        <dbReference type="ARBA" id="ARBA00023242"/>
    </source>
</evidence>
<feature type="domain" description="C2H2-type" evidence="8">
    <location>
        <begin position="224"/>
        <end position="252"/>
    </location>
</feature>
<comment type="caution">
    <text evidence="9">The sequence shown here is derived from an EMBL/GenBank/DDBJ whole genome shotgun (WGS) entry which is preliminary data.</text>
</comment>
<name>A0A921ZE37_MANSE</name>
<feature type="domain" description="C2H2-type" evidence="8">
    <location>
        <begin position="103"/>
        <end position="132"/>
    </location>
</feature>
<evidence type="ECO:0000313" key="10">
    <source>
        <dbReference type="Proteomes" id="UP000791440"/>
    </source>
</evidence>
<dbReference type="GO" id="GO:0008270">
    <property type="term" value="F:zinc ion binding"/>
    <property type="evidence" value="ECO:0007669"/>
    <property type="project" value="UniProtKB-KW"/>
</dbReference>
<feature type="domain" description="C2H2-type" evidence="8">
    <location>
        <begin position="160"/>
        <end position="188"/>
    </location>
</feature>
<dbReference type="GO" id="GO:0001228">
    <property type="term" value="F:DNA-binding transcription activator activity, RNA polymerase II-specific"/>
    <property type="evidence" value="ECO:0007669"/>
    <property type="project" value="TreeGrafter"/>
</dbReference>
<gene>
    <name evidence="9" type="ORF">O3G_MSEX009412</name>
</gene>
<proteinExistence type="predicted"/>
<dbReference type="PROSITE" id="PS00028">
    <property type="entry name" value="ZINC_FINGER_C2H2_1"/>
    <property type="match status" value="4"/>
</dbReference>
<dbReference type="SMART" id="SM00355">
    <property type="entry name" value="ZnF_C2H2"/>
    <property type="match status" value="6"/>
</dbReference>
<protein>
    <recommendedName>
        <fullName evidence="8">C2H2-type domain-containing protein</fullName>
    </recommendedName>
</protein>
<dbReference type="Proteomes" id="UP000791440">
    <property type="component" value="Unassembled WGS sequence"/>
</dbReference>
<evidence type="ECO:0000256" key="7">
    <source>
        <dbReference type="PROSITE-ProRule" id="PRU00042"/>
    </source>
</evidence>
<evidence type="ECO:0000259" key="8">
    <source>
        <dbReference type="PROSITE" id="PS50157"/>
    </source>
</evidence>
<dbReference type="PANTHER" id="PTHR24376">
    <property type="entry name" value="ZINC FINGER PROTEIN"/>
    <property type="match status" value="1"/>
</dbReference>
<feature type="domain" description="C2H2-type" evidence="8">
    <location>
        <begin position="133"/>
        <end position="160"/>
    </location>
</feature>
<dbReference type="GO" id="GO:0005634">
    <property type="term" value="C:nucleus"/>
    <property type="evidence" value="ECO:0007669"/>
    <property type="project" value="UniProtKB-SubCell"/>
</dbReference>
<dbReference type="InterPro" id="IPR036236">
    <property type="entry name" value="Znf_C2H2_sf"/>
</dbReference>
<keyword evidence="5" id="KW-0862">Zinc</keyword>
<evidence type="ECO:0000256" key="4">
    <source>
        <dbReference type="ARBA" id="ARBA00022771"/>
    </source>
</evidence>
<dbReference type="OrthoDB" id="428658at2759"/>
<dbReference type="InterPro" id="IPR013087">
    <property type="entry name" value="Znf_C2H2_type"/>
</dbReference>
<dbReference type="PROSITE" id="PS50157">
    <property type="entry name" value="ZINC_FINGER_C2H2_2"/>
    <property type="match status" value="4"/>
</dbReference>
<sequence>MDISQVLFIKQEKVEDSESLFDLGFDIKIKVENASPEGAEEMDWCVDNRDMFDGYVNEYDELLECSKQECALCHEKFDDLYSLYQHNISHIRVPLSSCLHNSYQCEPCNVYFETKDKLDAHKALCNHQTKKEYQCFECGKTMSYKSWHSHKLTVHKSDKATCAICKKKFKCHQYLRRHMKYVHNGDRPCWKINSDVKCQLCPTILRNKHALKTHMNNCHSDSEFTCGVCQAVFKSKPYLRTHIARVHDGDGKKYKCVCGKNFSSSRRLRRHKQRSGC</sequence>
<dbReference type="GO" id="GO:0000978">
    <property type="term" value="F:RNA polymerase II cis-regulatory region sequence-specific DNA binding"/>
    <property type="evidence" value="ECO:0007669"/>
    <property type="project" value="TreeGrafter"/>
</dbReference>
<keyword evidence="3" id="KW-0677">Repeat</keyword>
<evidence type="ECO:0000256" key="5">
    <source>
        <dbReference type="ARBA" id="ARBA00022833"/>
    </source>
</evidence>
<keyword evidence="6" id="KW-0539">Nucleus</keyword>
<evidence type="ECO:0000313" key="9">
    <source>
        <dbReference type="EMBL" id="KAG6455860.1"/>
    </source>
</evidence>
<evidence type="ECO:0000256" key="3">
    <source>
        <dbReference type="ARBA" id="ARBA00022737"/>
    </source>
</evidence>
<organism evidence="9 10">
    <name type="scientific">Manduca sexta</name>
    <name type="common">Tobacco hawkmoth</name>
    <name type="synonym">Tobacco hornworm</name>
    <dbReference type="NCBI Taxonomy" id="7130"/>
    <lineage>
        <taxon>Eukaryota</taxon>
        <taxon>Metazoa</taxon>
        <taxon>Ecdysozoa</taxon>
        <taxon>Arthropoda</taxon>
        <taxon>Hexapoda</taxon>
        <taxon>Insecta</taxon>
        <taxon>Pterygota</taxon>
        <taxon>Neoptera</taxon>
        <taxon>Endopterygota</taxon>
        <taxon>Lepidoptera</taxon>
        <taxon>Glossata</taxon>
        <taxon>Ditrysia</taxon>
        <taxon>Bombycoidea</taxon>
        <taxon>Sphingidae</taxon>
        <taxon>Sphinginae</taxon>
        <taxon>Sphingini</taxon>
        <taxon>Manduca</taxon>
    </lineage>
</organism>
<dbReference type="EMBL" id="JH668499">
    <property type="protein sequence ID" value="KAG6455860.1"/>
    <property type="molecule type" value="Genomic_DNA"/>
</dbReference>
<dbReference type="SUPFAM" id="SSF57667">
    <property type="entry name" value="beta-beta-alpha zinc fingers"/>
    <property type="match status" value="1"/>
</dbReference>
<dbReference type="Pfam" id="PF12874">
    <property type="entry name" value="zf-met"/>
    <property type="match status" value="1"/>
</dbReference>
<keyword evidence="4 7" id="KW-0863">Zinc-finger</keyword>
<reference evidence="9" key="2">
    <citation type="submission" date="2020-12" db="EMBL/GenBank/DDBJ databases">
        <authorList>
            <person name="Kanost M."/>
        </authorList>
    </citation>
    <scope>NUCLEOTIDE SEQUENCE</scope>
</reference>